<dbReference type="InterPro" id="IPR029004">
    <property type="entry name" value="Ribosomal_eL28/Mak16"/>
</dbReference>
<dbReference type="PANTHER" id="PTHR10544">
    <property type="entry name" value="60S RIBOSOMAL PROTEIN L28"/>
    <property type="match status" value="1"/>
</dbReference>
<dbReference type="OrthoDB" id="338850at2759"/>
<keyword evidence="5" id="KW-1185">Reference proteome</keyword>
<name>A0A1D3D2B1_9EIME</name>
<dbReference type="GO" id="GO:0003735">
    <property type="term" value="F:structural constituent of ribosome"/>
    <property type="evidence" value="ECO:0007669"/>
    <property type="project" value="InterPro"/>
</dbReference>
<accession>A0A1D3D2B1</accession>
<comment type="caution">
    <text evidence="4">The sequence shown here is derived from an EMBL/GenBank/DDBJ whole genome shotgun (WGS) entry which is preliminary data.</text>
</comment>
<comment type="similarity">
    <text evidence="1">Belongs to the eukaryotic ribosomal protein eL28 family.</text>
</comment>
<dbReference type="EMBL" id="JROU02001052">
    <property type="protein sequence ID" value="OEH77577.1"/>
    <property type="molecule type" value="Genomic_DNA"/>
</dbReference>
<dbReference type="Gene3D" id="3.30.390.110">
    <property type="match status" value="1"/>
</dbReference>
<organism evidence="4 5">
    <name type="scientific">Cyclospora cayetanensis</name>
    <dbReference type="NCBI Taxonomy" id="88456"/>
    <lineage>
        <taxon>Eukaryota</taxon>
        <taxon>Sar</taxon>
        <taxon>Alveolata</taxon>
        <taxon>Apicomplexa</taxon>
        <taxon>Conoidasida</taxon>
        <taxon>Coccidia</taxon>
        <taxon>Eucoccidiorida</taxon>
        <taxon>Eimeriorina</taxon>
        <taxon>Eimeriidae</taxon>
        <taxon>Cyclospora</taxon>
    </lineage>
</organism>
<evidence type="ECO:0000256" key="2">
    <source>
        <dbReference type="ARBA" id="ARBA00022980"/>
    </source>
</evidence>
<protein>
    <submittedName>
        <fullName evidence="4">Ribosomal protein rpl28</fullName>
    </submittedName>
</protein>
<reference evidence="4 5" key="1">
    <citation type="journal article" date="2016" name="BMC Genomics">
        <title>Comparative genomics reveals Cyclospora cayetanensis possesses coccidia-like metabolism and invasion components but unique surface antigens.</title>
        <authorList>
            <person name="Liu S."/>
            <person name="Wang L."/>
            <person name="Zheng H."/>
            <person name="Xu Z."/>
            <person name="Roellig D.M."/>
            <person name="Li N."/>
            <person name="Frace M.A."/>
            <person name="Tang K."/>
            <person name="Arrowood M.J."/>
            <person name="Moss D.M."/>
            <person name="Zhang L."/>
            <person name="Feng Y."/>
            <person name="Xiao L."/>
        </authorList>
    </citation>
    <scope>NUCLEOTIDE SEQUENCE [LARGE SCALE GENOMIC DNA]</scope>
    <source>
        <strain evidence="4 5">CHN_HEN01</strain>
    </source>
</reference>
<dbReference type="Pfam" id="PF01778">
    <property type="entry name" value="Ribosomal_L28e"/>
    <property type="match status" value="1"/>
</dbReference>
<proteinExistence type="inferred from homology"/>
<keyword evidence="2 4" id="KW-0689">Ribosomal protein</keyword>
<gene>
    <name evidence="4" type="ORF">cyc_07260</name>
</gene>
<dbReference type="InterPro" id="IPR002672">
    <property type="entry name" value="Ribosomal_eL28"/>
</dbReference>
<dbReference type="VEuPathDB" id="ToxoDB:cyc_07260"/>
<dbReference type="AlphaFoldDB" id="A0A1D3D2B1"/>
<dbReference type="GO" id="GO:1990904">
    <property type="term" value="C:ribonucleoprotein complex"/>
    <property type="evidence" value="ECO:0007669"/>
    <property type="project" value="UniProtKB-KW"/>
</dbReference>
<dbReference type="Proteomes" id="UP000095192">
    <property type="component" value="Unassembled WGS sequence"/>
</dbReference>
<evidence type="ECO:0000256" key="1">
    <source>
        <dbReference type="ARBA" id="ARBA00007926"/>
    </source>
</evidence>
<sequence>MVSAELLWQCVKKTNCFLKKSNGIILTSEPLNLTQKNTLRHSGLCHKQPVGLSLVGNNCAVKLSYKQKAGRKMRYPKRVIASKKFPKTHKKTKEIQRLVAAQRPDLVRIAEKRFHKMCKTSPIEVESEEE</sequence>
<dbReference type="VEuPathDB" id="ToxoDB:LOC34623257"/>
<evidence type="ECO:0000313" key="5">
    <source>
        <dbReference type="Proteomes" id="UP000095192"/>
    </source>
</evidence>
<evidence type="ECO:0000256" key="3">
    <source>
        <dbReference type="ARBA" id="ARBA00023274"/>
    </source>
</evidence>
<evidence type="ECO:0000313" key="4">
    <source>
        <dbReference type="EMBL" id="OEH77577.1"/>
    </source>
</evidence>
<keyword evidence="3" id="KW-0687">Ribonucleoprotein</keyword>
<dbReference type="GeneID" id="34623257"/>
<dbReference type="GO" id="GO:0006412">
    <property type="term" value="P:translation"/>
    <property type="evidence" value="ECO:0007669"/>
    <property type="project" value="InterPro"/>
</dbReference>
<dbReference type="GO" id="GO:0005840">
    <property type="term" value="C:ribosome"/>
    <property type="evidence" value="ECO:0007669"/>
    <property type="project" value="UniProtKB-KW"/>
</dbReference>